<keyword evidence="2" id="KW-0732">Signal</keyword>
<organism evidence="3 4">
    <name type="scientific">Hibiscus sabdariffa</name>
    <name type="common">roselle</name>
    <dbReference type="NCBI Taxonomy" id="183260"/>
    <lineage>
        <taxon>Eukaryota</taxon>
        <taxon>Viridiplantae</taxon>
        <taxon>Streptophyta</taxon>
        <taxon>Embryophyta</taxon>
        <taxon>Tracheophyta</taxon>
        <taxon>Spermatophyta</taxon>
        <taxon>Magnoliopsida</taxon>
        <taxon>eudicotyledons</taxon>
        <taxon>Gunneridae</taxon>
        <taxon>Pentapetalae</taxon>
        <taxon>rosids</taxon>
        <taxon>malvids</taxon>
        <taxon>Malvales</taxon>
        <taxon>Malvaceae</taxon>
        <taxon>Malvoideae</taxon>
        <taxon>Hibiscus</taxon>
    </lineage>
</organism>
<proteinExistence type="predicted"/>
<gene>
    <name evidence="3" type="ORF">V6N12_049710</name>
</gene>
<evidence type="ECO:0000313" key="3">
    <source>
        <dbReference type="EMBL" id="KAK8599838.1"/>
    </source>
</evidence>
<feature type="region of interest" description="Disordered" evidence="1">
    <location>
        <begin position="249"/>
        <end position="274"/>
    </location>
</feature>
<evidence type="ECO:0000313" key="4">
    <source>
        <dbReference type="Proteomes" id="UP001472677"/>
    </source>
</evidence>
<protein>
    <submittedName>
        <fullName evidence="3">Uncharacterized protein</fullName>
    </submittedName>
</protein>
<keyword evidence="4" id="KW-1185">Reference proteome</keyword>
<evidence type="ECO:0000256" key="1">
    <source>
        <dbReference type="SAM" id="MobiDB-lite"/>
    </source>
</evidence>
<feature type="region of interest" description="Disordered" evidence="1">
    <location>
        <begin position="203"/>
        <end position="230"/>
    </location>
</feature>
<dbReference type="PANTHER" id="PTHR36048">
    <property type="entry name" value="RIBOSOME MATURATION FACTOR"/>
    <property type="match status" value="1"/>
</dbReference>
<feature type="chain" id="PRO_5047168098" evidence="2">
    <location>
        <begin position="19"/>
        <end position="274"/>
    </location>
</feature>
<feature type="region of interest" description="Disordered" evidence="1">
    <location>
        <begin position="86"/>
        <end position="118"/>
    </location>
</feature>
<name>A0ABR2GAH7_9ROSI</name>
<feature type="signal peptide" evidence="2">
    <location>
        <begin position="1"/>
        <end position="18"/>
    </location>
</feature>
<accession>A0ABR2GAH7</accession>
<evidence type="ECO:0000256" key="2">
    <source>
        <dbReference type="SAM" id="SignalP"/>
    </source>
</evidence>
<sequence>MICGGACALLLLSSSALTVVSREGPKEEVGGLQPSIEFVSLSSSKISFNSIFLSESMAAKPLTSEAIALTEKKMDMTLDDIIKMSKNTSSKGNKKQQQQQQQQRRISNKSQRPMSNAAKDKAFKVQQYMNSRASLRQGVLAQRRSNFQGNRFPFAAEAARRAAVGPFRNRTFNSRRVANVNKPRIGAPPVQRRAANGGGFAAKPLQQRQQHHQQHQQQEQQGKVVTKQKPKTLDSLFANMKEERMRVFSHQNNNVQPQGGGRQRMPWGRGRFGN</sequence>
<dbReference type="PANTHER" id="PTHR36048:SF1">
    <property type="entry name" value="RIBOSOME MATURATION FACTOR"/>
    <property type="match status" value="1"/>
</dbReference>
<feature type="compositionally biased region" description="Low complexity" evidence="1">
    <location>
        <begin position="86"/>
        <end position="112"/>
    </location>
</feature>
<comment type="caution">
    <text evidence="3">The sequence shown here is derived from an EMBL/GenBank/DDBJ whole genome shotgun (WGS) entry which is preliminary data.</text>
</comment>
<dbReference type="EMBL" id="JBBPBM010000001">
    <property type="protein sequence ID" value="KAK8599838.1"/>
    <property type="molecule type" value="Genomic_DNA"/>
</dbReference>
<reference evidence="3 4" key="1">
    <citation type="journal article" date="2024" name="G3 (Bethesda)">
        <title>Genome assembly of Hibiscus sabdariffa L. provides insights into metabolisms of medicinal natural products.</title>
        <authorList>
            <person name="Kim T."/>
        </authorList>
    </citation>
    <scope>NUCLEOTIDE SEQUENCE [LARGE SCALE GENOMIC DNA]</scope>
    <source>
        <strain evidence="3">TK-2024</strain>
        <tissue evidence="3">Old leaves</tissue>
    </source>
</reference>
<dbReference type="Proteomes" id="UP001472677">
    <property type="component" value="Unassembled WGS sequence"/>
</dbReference>